<accession>A0A0F9R4H6</accession>
<dbReference type="InterPro" id="IPR029044">
    <property type="entry name" value="Nucleotide-diphossugar_trans"/>
</dbReference>
<dbReference type="AlphaFoldDB" id="A0A0F9R4H6"/>
<sequence>MGLMLFTTKLLEYLNGETPEQFIRRKEFEGFVNGEGHWKWSTDQTLLNYWVKTSNMETKNLSWEWNALYKGVRDEVLPKAKFIHFFLSAKLPQNGAEIPSIIKKLRK</sequence>
<dbReference type="Gene3D" id="3.90.550.10">
    <property type="entry name" value="Spore Coat Polysaccharide Biosynthesis Protein SpsA, Chain A"/>
    <property type="match status" value="1"/>
</dbReference>
<protein>
    <submittedName>
        <fullName evidence="1">Uncharacterized protein</fullName>
    </submittedName>
</protein>
<evidence type="ECO:0000313" key="1">
    <source>
        <dbReference type="EMBL" id="KKN12328.1"/>
    </source>
</evidence>
<dbReference type="EMBL" id="LAZR01004042">
    <property type="protein sequence ID" value="KKN12328.1"/>
    <property type="molecule type" value="Genomic_DNA"/>
</dbReference>
<name>A0A0F9R4H6_9ZZZZ</name>
<reference evidence="1" key="1">
    <citation type="journal article" date="2015" name="Nature">
        <title>Complex archaea that bridge the gap between prokaryotes and eukaryotes.</title>
        <authorList>
            <person name="Spang A."/>
            <person name="Saw J.H."/>
            <person name="Jorgensen S.L."/>
            <person name="Zaremba-Niedzwiedzka K."/>
            <person name="Martijn J."/>
            <person name="Lind A.E."/>
            <person name="van Eijk R."/>
            <person name="Schleper C."/>
            <person name="Guy L."/>
            <person name="Ettema T.J."/>
        </authorList>
    </citation>
    <scope>NUCLEOTIDE SEQUENCE</scope>
</reference>
<organism evidence="1">
    <name type="scientific">marine sediment metagenome</name>
    <dbReference type="NCBI Taxonomy" id="412755"/>
    <lineage>
        <taxon>unclassified sequences</taxon>
        <taxon>metagenomes</taxon>
        <taxon>ecological metagenomes</taxon>
    </lineage>
</organism>
<proteinExistence type="predicted"/>
<comment type="caution">
    <text evidence="1">The sequence shown here is derived from an EMBL/GenBank/DDBJ whole genome shotgun (WGS) entry which is preliminary data.</text>
</comment>
<gene>
    <name evidence="1" type="ORF">LCGC14_1017470</name>
</gene>